<protein>
    <recommendedName>
        <fullName evidence="3">Peptidase A2 domain-containing protein</fullName>
    </recommendedName>
</protein>
<feature type="compositionally biased region" description="Basic and acidic residues" evidence="2">
    <location>
        <begin position="440"/>
        <end position="452"/>
    </location>
</feature>
<feature type="region of interest" description="Disordered" evidence="2">
    <location>
        <begin position="389"/>
        <end position="452"/>
    </location>
</feature>
<evidence type="ECO:0000313" key="5">
    <source>
        <dbReference type="Proteomes" id="UP000297245"/>
    </source>
</evidence>
<dbReference type="InterPro" id="IPR001995">
    <property type="entry name" value="Peptidase_A2_cat"/>
</dbReference>
<dbReference type="GO" id="GO:0006508">
    <property type="term" value="P:proteolysis"/>
    <property type="evidence" value="ECO:0007669"/>
    <property type="project" value="InterPro"/>
</dbReference>
<keyword evidence="5" id="KW-1185">Reference proteome</keyword>
<feature type="region of interest" description="Disordered" evidence="2">
    <location>
        <begin position="569"/>
        <end position="612"/>
    </location>
</feature>
<dbReference type="Gene3D" id="2.40.70.10">
    <property type="entry name" value="Acid Proteases"/>
    <property type="match status" value="1"/>
</dbReference>
<dbReference type="AlphaFoldDB" id="A0A4S8MFX2"/>
<feature type="compositionally biased region" description="Basic residues" evidence="2">
    <location>
        <begin position="593"/>
        <end position="604"/>
    </location>
</feature>
<dbReference type="PANTHER" id="PTHR48226">
    <property type="entry name" value="OS06G0326200 PROTEIN"/>
    <property type="match status" value="1"/>
</dbReference>
<dbReference type="GO" id="GO:0004190">
    <property type="term" value="F:aspartic-type endopeptidase activity"/>
    <property type="evidence" value="ECO:0007669"/>
    <property type="project" value="InterPro"/>
</dbReference>
<feature type="compositionally biased region" description="Polar residues" evidence="2">
    <location>
        <begin position="1"/>
        <end position="16"/>
    </location>
</feature>
<feature type="non-terminal residue" evidence="4">
    <location>
        <position position="738"/>
    </location>
</feature>
<dbReference type="SUPFAM" id="SSF50630">
    <property type="entry name" value="Acid proteases"/>
    <property type="match status" value="1"/>
</dbReference>
<proteinExistence type="predicted"/>
<feature type="compositionally biased region" description="Basic and acidic residues" evidence="2">
    <location>
        <begin position="574"/>
        <end position="585"/>
    </location>
</feature>
<feature type="compositionally biased region" description="Polar residues" evidence="2">
    <location>
        <begin position="37"/>
        <end position="49"/>
    </location>
</feature>
<feature type="region of interest" description="Disordered" evidence="2">
    <location>
        <begin position="1"/>
        <end position="175"/>
    </location>
</feature>
<feature type="compositionally biased region" description="Low complexity" evidence="2">
    <location>
        <begin position="50"/>
        <end position="60"/>
    </location>
</feature>
<dbReference type="Proteomes" id="UP000297245">
    <property type="component" value="Unassembled WGS sequence"/>
</dbReference>
<dbReference type="EMBL" id="ML179088">
    <property type="protein sequence ID" value="THV01517.1"/>
    <property type="molecule type" value="Genomic_DNA"/>
</dbReference>
<feature type="compositionally biased region" description="Low complexity" evidence="2">
    <location>
        <begin position="517"/>
        <end position="535"/>
    </location>
</feature>
<accession>A0A4S8MFX2</accession>
<organism evidence="4 5">
    <name type="scientific">Dendrothele bispora (strain CBS 962.96)</name>
    <dbReference type="NCBI Taxonomy" id="1314807"/>
    <lineage>
        <taxon>Eukaryota</taxon>
        <taxon>Fungi</taxon>
        <taxon>Dikarya</taxon>
        <taxon>Basidiomycota</taxon>
        <taxon>Agaricomycotina</taxon>
        <taxon>Agaricomycetes</taxon>
        <taxon>Agaricomycetidae</taxon>
        <taxon>Agaricales</taxon>
        <taxon>Agaricales incertae sedis</taxon>
        <taxon>Dendrothele</taxon>
    </lineage>
</organism>
<dbReference type="InterPro" id="IPR053099">
    <property type="entry name" value="WAS/WASL-interacting_domain"/>
</dbReference>
<evidence type="ECO:0000256" key="2">
    <source>
        <dbReference type="SAM" id="MobiDB-lite"/>
    </source>
</evidence>
<evidence type="ECO:0000256" key="1">
    <source>
        <dbReference type="ARBA" id="ARBA00022801"/>
    </source>
</evidence>
<dbReference type="GO" id="GO:0030048">
    <property type="term" value="P:actin filament-based movement"/>
    <property type="evidence" value="ECO:0007669"/>
    <property type="project" value="TreeGrafter"/>
</dbReference>
<gene>
    <name evidence="4" type="ORF">K435DRAFT_655047</name>
</gene>
<feature type="domain" description="Peptidase A2" evidence="3">
    <location>
        <begin position="654"/>
        <end position="673"/>
    </location>
</feature>
<reference evidence="4 5" key="1">
    <citation type="journal article" date="2019" name="Nat. Ecol. Evol.">
        <title>Megaphylogeny resolves global patterns of mushroom evolution.</title>
        <authorList>
            <person name="Varga T."/>
            <person name="Krizsan K."/>
            <person name="Foldi C."/>
            <person name="Dima B."/>
            <person name="Sanchez-Garcia M."/>
            <person name="Sanchez-Ramirez S."/>
            <person name="Szollosi G.J."/>
            <person name="Szarkandi J.G."/>
            <person name="Papp V."/>
            <person name="Albert L."/>
            <person name="Andreopoulos W."/>
            <person name="Angelini C."/>
            <person name="Antonin V."/>
            <person name="Barry K.W."/>
            <person name="Bougher N.L."/>
            <person name="Buchanan P."/>
            <person name="Buyck B."/>
            <person name="Bense V."/>
            <person name="Catcheside P."/>
            <person name="Chovatia M."/>
            <person name="Cooper J."/>
            <person name="Damon W."/>
            <person name="Desjardin D."/>
            <person name="Finy P."/>
            <person name="Geml J."/>
            <person name="Haridas S."/>
            <person name="Hughes K."/>
            <person name="Justo A."/>
            <person name="Karasinski D."/>
            <person name="Kautmanova I."/>
            <person name="Kiss B."/>
            <person name="Kocsube S."/>
            <person name="Kotiranta H."/>
            <person name="LaButti K.M."/>
            <person name="Lechner B.E."/>
            <person name="Liimatainen K."/>
            <person name="Lipzen A."/>
            <person name="Lukacs Z."/>
            <person name="Mihaltcheva S."/>
            <person name="Morgado L.N."/>
            <person name="Niskanen T."/>
            <person name="Noordeloos M.E."/>
            <person name="Ohm R.A."/>
            <person name="Ortiz-Santana B."/>
            <person name="Ovrebo C."/>
            <person name="Racz N."/>
            <person name="Riley R."/>
            <person name="Savchenko A."/>
            <person name="Shiryaev A."/>
            <person name="Soop K."/>
            <person name="Spirin V."/>
            <person name="Szebenyi C."/>
            <person name="Tomsovsky M."/>
            <person name="Tulloss R.E."/>
            <person name="Uehling J."/>
            <person name="Grigoriev I.V."/>
            <person name="Vagvolgyi C."/>
            <person name="Papp T."/>
            <person name="Martin F.M."/>
            <person name="Miettinen O."/>
            <person name="Hibbett D.S."/>
            <person name="Nagy L.G."/>
        </authorList>
    </citation>
    <scope>NUCLEOTIDE SEQUENCE [LARGE SCALE GENOMIC DNA]</scope>
    <source>
        <strain evidence="4 5">CBS 962.96</strain>
    </source>
</reference>
<evidence type="ECO:0000313" key="4">
    <source>
        <dbReference type="EMBL" id="THV01517.1"/>
    </source>
</evidence>
<dbReference type="InterPro" id="IPR021109">
    <property type="entry name" value="Peptidase_aspartic_dom_sf"/>
</dbReference>
<dbReference type="PANTHER" id="PTHR48226:SF1">
    <property type="entry name" value="WAS_WASL-INTERACTING PROTEIN FAMILY MEMBER 1"/>
    <property type="match status" value="1"/>
</dbReference>
<dbReference type="CDD" id="cd00303">
    <property type="entry name" value="retropepsin_like"/>
    <property type="match status" value="1"/>
</dbReference>
<keyword evidence="1" id="KW-0378">Hydrolase</keyword>
<feature type="compositionally biased region" description="Gly residues" evidence="2">
    <location>
        <begin position="66"/>
        <end position="153"/>
    </location>
</feature>
<feature type="region of interest" description="Disordered" evidence="2">
    <location>
        <begin position="517"/>
        <end position="542"/>
    </location>
</feature>
<name>A0A4S8MFX2_DENBC</name>
<feature type="compositionally biased region" description="Polar residues" evidence="2">
    <location>
        <begin position="160"/>
        <end position="170"/>
    </location>
</feature>
<evidence type="ECO:0000259" key="3">
    <source>
        <dbReference type="PROSITE" id="PS50175"/>
    </source>
</evidence>
<dbReference type="PROSITE" id="PS50175">
    <property type="entry name" value="ASP_PROT_RETROV"/>
    <property type="match status" value="1"/>
</dbReference>
<dbReference type="OrthoDB" id="3271192at2759"/>
<dbReference type="GO" id="GO:0005884">
    <property type="term" value="C:actin filament"/>
    <property type="evidence" value="ECO:0007669"/>
    <property type="project" value="TreeGrafter"/>
</dbReference>
<feature type="compositionally biased region" description="Basic and acidic residues" evidence="2">
    <location>
        <begin position="400"/>
        <end position="416"/>
    </location>
</feature>
<sequence length="738" mass="79753">MPPSFSAAQFNRTATTLPALGCIPNSRSYTGLHPQPHDSNSQPNRFNPTSGYYSSYGKPSYEGEHPGGGNGSGGNGFGGSGFGGGGPGSGGPGNGGPGGGGPGGGSPGGGGPGGGGPGGGGPGGGGPGGGGPGGGGPGGGGPGGGGPGGGDPGDGNNPSNAPRNQLPRSPNDNREWRLNEKINLSLIPKWDGKGETLIDYLVAMSELAEKGQRLSQDLATWASEGWTGDVKHWWLSHSTETRAYLRSDWSNLLEGICDYFMNQNWMAARRKEFADMVFRNRGHTLETPVQFIQRRKRIAIVIYPEDAGNHAMMIDYILRNIPESWKPTLNSNLCPSTEALIAQAKAFEDTLVAHWKNETRIERMQVYMESNPAKATRSYKKRAYSSQGKVVAEVDETKEEADHPESGEESETDSRSAHVVSRRKSAKDASSKPPWPKEPVFPKDDSVKTEKPPPDGCYICGSLFHFGRQCKRYGEWVTLYRSNKVHALLSETQVAEQDDVYSTLLNNGEIVNCLSSSELETDQSSSESAEVASSDVSDESEDKEAFLVDSKRVAASMHVSNLSPVNRNVRRRLAKENKGKGRETTSIRASRVISRKVSRQRKSPPPKPLSLLSEDNDIIEVAKKGRELPEGLGSLDTRALFTKARIGSLRSEELEVRLDSGADITLISESYWEKLGFLPKPKLGLRMKLYQLTGEAKILGYVKFPIFMKSAENVWIQFDTEAYVVKNMNIEILLGEDF</sequence>